<keyword evidence="2" id="KW-0547">Nucleotide-binding</keyword>
<name>A0A0P9DC31_9ARCH</name>
<dbReference type="GO" id="GO:0005524">
    <property type="term" value="F:ATP binding"/>
    <property type="evidence" value="ECO:0007669"/>
    <property type="project" value="UniProtKB-KW"/>
</dbReference>
<feature type="transmembrane region" description="Helical" evidence="1">
    <location>
        <begin position="53"/>
        <end position="77"/>
    </location>
</feature>
<keyword evidence="1" id="KW-1133">Transmembrane helix</keyword>
<feature type="transmembrane region" description="Helical" evidence="1">
    <location>
        <begin position="190"/>
        <end position="212"/>
    </location>
</feature>
<accession>A0A0P9DC31</accession>
<feature type="transmembrane region" description="Helical" evidence="1">
    <location>
        <begin position="131"/>
        <end position="156"/>
    </location>
</feature>
<feature type="transmembrane region" description="Helical" evidence="1">
    <location>
        <begin position="218"/>
        <end position="238"/>
    </location>
</feature>
<dbReference type="PANTHER" id="PTHR43229">
    <property type="entry name" value="NODULATION PROTEIN J"/>
    <property type="match status" value="1"/>
</dbReference>
<feature type="transmembrane region" description="Helical" evidence="1">
    <location>
        <begin position="27"/>
        <end position="46"/>
    </location>
</feature>
<reference evidence="2 3" key="1">
    <citation type="submission" date="2015-09" db="EMBL/GenBank/DDBJ databases">
        <title>Draft genome sequence of Acidiplasma aeolicum DSM 18409.</title>
        <authorList>
            <person name="Hemp J."/>
        </authorList>
    </citation>
    <scope>NUCLEOTIDE SEQUENCE [LARGE SCALE GENOMIC DNA]</scope>
    <source>
        <strain evidence="2 3">V</strain>
    </source>
</reference>
<comment type="caution">
    <text evidence="2">The sequence shown here is derived from an EMBL/GenBank/DDBJ whole genome shotgun (WGS) entry which is preliminary data.</text>
</comment>
<keyword evidence="2" id="KW-0067">ATP-binding</keyword>
<dbReference type="Proteomes" id="UP000050515">
    <property type="component" value="Unassembled WGS sequence"/>
</dbReference>
<evidence type="ECO:0000313" key="3">
    <source>
        <dbReference type="Proteomes" id="UP000050515"/>
    </source>
</evidence>
<evidence type="ECO:0000313" key="2">
    <source>
        <dbReference type="EMBL" id="KPV47408.1"/>
    </source>
</evidence>
<dbReference type="PATRIC" id="fig|507754.4.peg.437"/>
<keyword evidence="1" id="KW-0472">Membrane</keyword>
<protein>
    <submittedName>
        <fullName evidence="2">Daunorubicin ABC transporter ATP-binding protein</fullName>
    </submittedName>
</protein>
<organism evidence="2 3">
    <name type="scientific">Acidiplasma aeolicum</name>
    <dbReference type="NCBI Taxonomy" id="507754"/>
    <lineage>
        <taxon>Archaea</taxon>
        <taxon>Methanobacteriati</taxon>
        <taxon>Thermoplasmatota</taxon>
        <taxon>Thermoplasmata</taxon>
        <taxon>Thermoplasmatales</taxon>
        <taxon>Ferroplasmaceae</taxon>
        <taxon>Acidiplasma</taxon>
    </lineage>
</organism>
<feature type="transmembrane region" description="Helical" evidence="1">
    <location>
        <begin position="162"/>
        <end position="183"/>
    </location>
</feature>
<feature type="transmembrane region" description="Helical" evidence="1">
    <location>
        <begin position="97"/>
        <end position="119"/>
    </location>
</feature>
<dbReference type="InterPro" id="IPR051784">
    <property type="entry name" value="Nod_factor_ABC_transporter"/>
</dbReference>
<gene>
    <name evidence="2" type="ORF">SE19_01175</name>
</gene>
<evidence type="ECO:0000256" key="1">
    <source>
        <dbReference type="SAM" id="Phobius"/>
    </source>
</evidence>
<dbReference type="EMBL" id="LJCQ01000073">
    <property type="protein sequence ID" value="KPV47408.1"/>
    <property type="molecule type" value="Genomic_DNA"/>
</dbReference>
<dbReference type="AlphaFoldDB" id="A0A0P9DC31"/>
<dbReference type="PANTHER" id="PTHR43229:SF3">
    <property type="entry name" value="ABC-TYPE MULTIDRUG TRANSPORT SYSTEM, PERMEASE COMPONENT"/>
    <property type="match status" value="1"/>
</dbReference>
<keyword evidence="1" id="KW-0812">Transmembrane</keyword>
<sequence>MKMPNIKFILTMAWYYGIKTIARGPSYLIASLATPLTLLFLVFVLSHGALVKFAIVGGLIAFIGSVGLSGAGDSAFFRLQLRIQELYVATSITQFDYMAAFTLSYFIFSVPGIILYVYLGIIYHLFTLYNSIALVLIMLILIVTTTAISFIISGSINHLRNIWGITGILTVITSILPPTFYPYYYVPKIFLYIIAISPTTPAAILVQGFFGLAPMNLMMLYVLLIELVIYSILARFLVRWRDK</sequence>
<proteinExistence type="predicted"/>